<dbReference type="EMBL" id="DRMN01000011">
    <property type="protein sequence ID" value="HFB54303.1"/>
    <property type="molecule type" value="Genomic_DNA"/>
</dbReference>
<proteinExistence type="predicted"/>
<keyword evidence="1" id="KW-1133">Transmembrane helix</keyword>
<gene>
    <name evidence="2" type="ORF">ENJ46_00145</name>
</gene>
<sequence>MTPKQIDAALEAGIIDAAQAKALRAKVHTAKPEQTTTPDQDAALIGNEEDMRFVRSFSDVFIAMGIGLLSLGLFALCTLLGGGLVYLLGAGGLWMMAEYFGRHKRVHLPTLLIALAFLFFVHTGAASIIHVFPAIITLGAMLVFYWRFKLPFSIALIAISIVMLVFNIVFQISPKFFAQYFGAMLLLSGLTLFATALMYDAKDTGRLTRFADNAFWLHFTAAPLILHGIGVQILSLNVVKLLNVIPVPSLGKTDAMIMLLIIAVLALIGLAINRRALLVSSFGYAGFSIAMLIKDTGLDVGTVLATTLLLLGGGIVFLGAGWHGARRALLKVLPTHGVFEKVFPPAR</sequence>
<feature type="transmembrane region" description="Helical" evidence="1">
    <location>
        <begin position="300"/>
        <end position="322"/>
    </location>
</feature>
<name>A0A7C3C4D3_9PROT</name>
<dbReference type="Proteomes" id="UP000886042">
    <property type="component" value="Unassembled WGS sequence"/>
</dbReference>
<evidence type="ECO:0000313" key="2">
    <source>
        <dbReference type="EMBL" id="HFB54303.1"/>
    </source>
</evidence>
<feature type="transmembrane region" description="Helical" evidence="1">
    <location>
        <begin position="213"/>
        <end position="235"/>
    </location>
</feature>
<accession>A0A7C3C4D3</accession>
<reference evidence="2" key="1">
    <citation type="journal article" date="2020" name="mSystems">
        <title>Genome- and Community-Level Interaction Insights into Carbon Utilization and Element Cycling Functions of Hydrothermarchaeota in Hydrothermal Sediment.</title>
        <authorList>
            <person name="Zhou Z."/>
            <person name="Liu Y."/>
            <person name="Xu W."/>
            <person name="Pan J."/>
            <person name="Luo Z.H."/>
            <person name="Li M."/>
        </authorList>
    </citation>
    <scope>NUCLEOTIDE SEQUENCE [LARGE SCALE GENOMIC DNA]</scope>
    <source>
        <strain evidence="2">HyVt-489</strain>
    </source>
</reference>
<feature type="transmembrane region" description="Helical" evidence="1">
    <location>
        <begin position="255"/>
        <end position="272"/>
    </location>
</feature>
<keyword evidence="1" id="KW-0812">Transmembrane</keyword>
<organism evidence="2">
    <name type="scientific">Hellea balneolensis</name>
    <dbReference type="NCBI Taxonomy" id="287478"/>
    <lineage>
        <taxon>Bacteria</taxon>
        <taxon>Pseudomonadati</taxon>
        <taxon>Pseudomonadota</taxon>
        <taxon>Alphaproteobacteria</taxon>
        <taxon>Maricaulales</taxon>
        <taxon>Robiginitomaculaceae</taxon>
        <taxon>Hellea</taxon>
    </lineage>
</organism>
<feature type="transmembrane region" description="Helical" evidence="1">
    <location>
        <begin position="153"/>
        <end position="172"/>
    </location>
</feature>
<feature type="transmembrane region" description="Helical" evidence="1">
    <location>
        <begin position="61"/>
        <end position="94"/>
    </location>
</feature>
<comment type="caution">
    <text evidence="2">The sequence shown here is derived from an EMBL/GenBank/DDBJ whole genome shotgun (WGS) entry which is preliminary data.</text>
</comment>
<protein>
    <recommendedName>
        <fullName evidence="3">DUF2157 domain-containing protein</fullName>
    </recommendedName>
</protein>
<evidence type="ECO:0008006" key="3">
    <source>
        <dbReference type="Google" id="ProtNLM"/>
    </source>
</evidence>
<keyword evidence="1" id="KW-0472">Membrane</keyword>
<evidence type="ECO:0000256" key="1">
    <source>
        <dbReference type="SAM" id="Phobius"/>
    </source>
</evidence>
<dbReference type="AlphaFoldDB" id="A0A7C3C4D3"/>
<feature type="transmembrane region" description="Helical" evidence="1">
    <location>
        <begin position="178"/>
        <end position="201"/>
    </location>
</feature>